<protein>
    <recommendedName>
        <fullName evidence="2">Nudix hydrolase domain-containing protein</fullName>
    </recommendedName>
</protein>
<dbReference type="GO" id="GO:0016787">
    <property type="term" value="F:hydrolase activity"/>
    <property type="evidence" value="ECO:0007669"/>
    <property type="project" value="UniProtKB-KW"/>
</dbReference>
<dbReference type="EMBL" id="MHCX01000010">
    <property type="protein sequence ID" value="OGY29970.1"/>
    <property type="molecule type" value="Genomic_DNA"/>
</dbReference>
<accession>A0A1G1WRL9</accession>
<sequence length="154" mass="17740">MPHIHEAIDFIVSAYIVHGGKVLLINHRKLERWLPVGGHIELDENPEQALFREVEEETGLTRSHLKVLSQKPTVVSPGTTFLYTPNFLDIHDFSPSHRHIGLVYFLRSNTDKVILAEKEHSDIKWLGEKDIDTRAFNLSEAVKFYIKEAFKTPQ</sequence>
<dbReference type="Proteomes" id="UP000177821">
    <property type="component" value="Unassembled WGS sequence"/>
</dbReference>
<dbReference type="InterPro" id="IPR000086">
    <property type="entry name" value="NUDIX_hydrolase_dom"/>
</dbReference>
<dbReference type="PANTHER" id="PTHR43736">
    <property type="entry name" value="ADP-RIBOSE PYROPHOSPHATASE"/>
    <property type="match status" value="1"/>
</dbReference>
<dbReference type="PROSITE" id="PS51462">
    <property type="entry name" value="NUDIX"/>
    <property type="match status" value="1"/>
</dbReference>
<dbReference type="Gene3D" id="3.90.79.10">
    <property type="entry name" value="Nucleoside Triphosphate Pyrophosphohydrolase"/>
    <property type="match status" value="1"/>
</dbReference>
<dbReference type="InterPro" id="IPR020084">
    <property type="entry name" value="NUDIX_hydrolase_CS"/>
</dbReference>
<proteinExistence type="predicted"/>
<dbReference type="AlphaFoldDB" id="A0A1G1WRL9"/>
<evidence type="ECO:0000313" key="3">
    <source>
        <dbReference type="EMBL" id="OGY29970.1"/>
    </source>
</evidence>
<keyword evidence="1" id="KW-0378">Hydrolase</keyword>
<evidence type="ECO:0000256" key="1">
    <source>
        <dbReference type="ARBA" id="ARBA00022801"/>
    </source>
</evidence>
<dbReference type="Pfam" id="PF00293">
    <property type="entry name" value="NUDIX"/>
    <property type="match status" value="1"/>
</dbReference>
<dbReference type="InterPro" id="IPR015797">
    <property type="entry name" value="NUDIX_hydrolase-like_dom_sf"/>
</dbReference>
<dbReference type="SUPFAM" id="SSF55811">
    <property type="entry name" value="Nudix"/>
    <property type="match status" value="1"/>
</dbReference>
<reference evidence="3 4" key="1">
    <citation type="journal article" date="2016" name="Nat. Commun.">
        <title>Thousands of microbial genomes shed light on interconnected biogeochemical processes in an aquifer system.</title>
        <authorList>
            <person name="Anantharaman K."/>
            <person name="Brown C.T."/>
            <person name="Hug L.A."/>
            <person name="Sharon I."/>
            <person name="Castelle C.J."/>
            <person name="Probst A.J."/>
            <person name="Thomas B.C."/>
            <person name="Singh A."/>
            <person name="Wilkins M.J."/>
            <person name="Karaoz U."/>
            <person name="Brodie E.L."/>
            <person name="Williams K.H."/>
            <person name="Hubbard S.S."/>
            <person name="Banfield J.F."/>
        </authorList>
    </citation>
    <scope>NUCLEOTIDE SEQUENCE [LARGE SCALE GENOMIC DNA]</scope>
</reference>
<dbReference type="CDD" id="cd03674">
    <property type="entry name" value="NUDIX_Hydrolase"/>
    <property type="match status" value="1"/>
</dbReference>
<dbReference type="PROSITE" id="PS00893">
    <property type="entry name" value="NUDIX_BOX"/>
    <property type="match status" value="1"/>
</dbReference>
<organism evidence="3 4">
    <name type="scientific">Candidatus Woykebacteria bacterium RIFCSPHIGHO2_02_FULL_43_16b</name>
    <dbReference type="NCBI Taxonomy" id="1802601"/>
    <lineage>
        <taxon>Bacteria</taxon>
        <taxon>Candidatus Woykeibacteriota</taxon>
    </lineage>
</organism>
<evidence type="ECO:0000313" key="4">
    <source>
        <dbReference type="Proteomes" id="UP000177821"/>
    </source>
</evidence>
<evidence type="ECO:0000259" key="2">
    <source>
        <dbReference type="PROSITE" id="PS51462"/>
    </source>
</evidence>
<feature type="domain" description="Nudix hydrolase" evidence="2">
    <location>
        <begin position="1"/>
        <end position="150"/>
    </location>
</feature>
<gene>
    <name evidence="3" type="ORF">A3J50_02710</name>
</gene>
<name>A0A1G1WRL9_9BACT</name>
<dbReference type="PANTHER" id="PTHR43736:SF1">
    <property type="entry name" value="DIHYDRONEOPTERIN TRIPHOSPHATE DIPHOSPHATASE"/>
    <property type="match status" value="1"/>
</dbReference>
<comment type="caution">
    <text evidence="3">The sequence shown here is derived from an EMBL/GenBank/DDBJ whole genome shotgun (WGS) entry which is preliminary data.</text>
</comment>